<dbReference type="NCBIfam" id="NF002794">
    <property type="entry name" value="PRK02925.1"/>
    <property type="match status" value="1"/>
</dbReference>
<dbReference type="Gene3D" id="3.20.20.140">
    <property type="entry name" value="Metal-dependent hydrolases"/>
    <property type="match status" value="1"/>
</dbReference>
<dbReference type="SUPFAM" id="SSF51556">
    <property type="entry name" value="Metallo-dependent hydrolases"/>
    <property type="match status" value="1"/>
</dbReference>
<dbReference type="EC" id="5.3.1.12" evidence="4 7"/>
<evidence type="ECO:0000256" key="4">
    <source>
        <dbReference type="ARBA" id="ARBA00012546"/>
    </source>
</evidence>
<evidence type="ECO:0000313" key="8">
    <source>
        <dbReference type="EMBL" id="MBO0931242.1"/>
    </source>
</evidence>
<dbReference type="Proteomes" id="UP000664795">
    <property type="component" value="Unassembled WGS sequence"/>
</dbReference>
<dbReference type="InterPro" id="IPR032466">
    <property type="entry name" value="Metal_Hydrolase"/>
</dbReference>
<dbReference type="GO" id="GO:0008880">
    <property type="term" value="F:glucuronate isomerase activity"/>
    <property type="evidence" value="ECO:0007669"/>
    <property type="project" value="UniProtKB-UniRule"/>
</dbReference>
<dbReference type="GO" id="GO:0042840">
    <property type="term" value="P:D-glucuronate catabolic process"/>
    <property type="evidence" value="ECO:0007669"/>
    <property type="project" value="TreeGrafter"/>
</dbReference>
<name>A0A939G2Q4_9BACT</name>
<dbReference type="HAMAP" id="MF_00675">
    <property type="entry name" value="UxaC"/>
    <property type="match status" value="1"/>
</dbReference>
<dbReference type="InterPro" id="IPR003766">
    <property type="entry name" value="Uronate_isomerase"/>
</dbReference>
<keyword evidence="6 7" id="KW-0413">Isomerase</keyword>
<accession>A0A939G2Q4</accession>
<dbReference type="Pfam" id="PF02614">
    <property type="entry name" value="UxaC"/>
    <property type="match status" value="1"/>
</dbReference>
<organism evidence="8 9">
    <name type="scientific">Fibrella aquatilis</name>
    <dbReference type="NCBI Taxonomy" id="2817059"/>
    <lineage>
        <taxon>Bacteria</taxon>
        <taxon>Pseudomonadati</taxon>
        <taxon>Bacteroidota</taxon>
        <taxon>Cytophagia</taxon>
        <taxon>Cytophagales</taxon>
        <taxon>Spirosomataceae</taxon>
        <taxon>Fibrella</taxon>
    </lineage>
</organism>
<evidence type="ECO:0000256" key="7">
    <source>
        <dbReference type="HAMAP-Rule" id="MF_00675"/>
    </source>
</evidence>
<dbReference type="EMBL" id="JAFMYU010000006">
    <property type="protein sequence ID" value="MBO0931242.1"/>
    <property type="molecule type" value="Genomic_DNA"/>
</dbReference>
<proteinExistence type="inferred from homology"/>
<dbReference type="Gene3D" id="1.10.2020.10">
    <property type="entry name" value="uronate isomerase, domain 2, chain A"/>
    <property type="match status" value="1"/>
</dbReference>
<evidence type="ECO:0000256" key="3">
    <source>
        <dbReference type="ARBA" id="ARBA00008397"/>
    </source>
</evidence>
<evidence type="ECO:0000256" key="1">
    <source>
        <dbReference type="ARBA" id="ARBA00001165"/>
    </source>
</evidence>
<reference evidence="8 9" key="1">
    <citation type="submission" date="2021-03" db="EMBL/GenBank/DDBJ databases">
        <title>Fibrella sp. HMF5036 genome sequencing and assembly.</title>
        <authorList>
            <person name="Kang H."/>
            <person name="Kim H."/>
            <person name="Bae S."/>
            <person name="Joh K."/>
        </authorList>
    </citation>
    <scope>NUCLEOTIDE SEQUENCE [LARGE SCALE GENOMIC DNA]</scope>
    <source>
        <strain evidence="8 9">HMF5036</strain>
    </source>
</reference>
<evidence type="ECO:0000256" key="6">
    <source>
        <dbReference type="ARBA" id="ARBA00023235"/>
    </source>
</evidence>
<comment type="caution">
    <text evidence="8">The sequence shown here is derived from an EMBL/GenBank/DDBJ whole genome shotgun (WGS) entry which is preliminary data.</text>
</comment>
<keyword evidence="9" id="KW-1185">Reference proteome</keyword>
<dbReference type="PANTHER" id="PTHR30068:SF4">
    <property type="entry name" value="URONATE ISOMERASE"/>
    <property type="match status" value="1"/>
</dbReference>
<protein>
    <recommendedName>
        <fullName evidence="5 7">Uronate isomerase</fullName>
        <ecNumber evidence="4 7">5.3.1.12</ecNumber>
    </recommendedName>
    <alternativeName>
        <fullName evidence="7">Glucuronate isomerase</fullName>
    </alternativeName>
    <alternativeName>
        <fullName evidence="7">Uronic isomerase</fullName>
    </alternativeName>
</protein>
<comment type="catalytic activity">
    <reaction evidence="7">
        <text>aldehydo-D-galacturonate = keto-D-tagaturonate</text>
        <dbReference type="Rhea" id="RHEA:27702"/>
        <dbReference type="ChEBI" id="CHEBI:12952"/>
        <dbReference type="ChEBI" id="CHEBI:17886"/>
    </reaction>
</comment>
<dbReference type="AlphaFoldDB" id="A0A939G2Q4"/>
<evidence type="ECO:0000256" key="2">
    <source>
        <dbReference type="ARBA" id="ARBA00004892"/>
    </source>
</evidence>
<gene>
    <name evidence="7 8" type="primary">uxaC</name>
    <name evidence="8" type="ORF">J2I48_09570</name>
</gene>
<comment type="catalytic activity">
    <reaction evidence="1 7">
        <text>D-glucuronate = D-fructuronate</text>
        <dbReference type="Rhea" id="RHEA:13049"/>
        <dbReference type="ChEBI" id="CHEBI:58720"/>
        <dbReference type="ChEBI" id="CHEBI:59863"/>
        <dbReference type="EC" id="5.3.1.12"/>
    </reaction>
</comment>
<comment type="similarity">
    <text evidence="3 7">Belongs to the metallo-dependent hydrolases superfamily. Uronate isomerase family.</text>
</comment>
<sequence>MSSFIHDNFLLQSDPARQLYHGYAKAMPIIDYHCHLPPDQIAADTQFDNLTQIWLYGDHYKWRAMRANGVDERYCTGGASDREKFQKWAETVPYTVRNPLYHWTHLELQRYFGITELLDGRSAGRIYDQCSEQLNTPDYSVRNLLLNMNVRVVCTTDDPADSLEHHRQLATEGFGVRMLPTFRADKAMAVDEAAPYNAYLDRLEAAADVAINTYDDLLTALRNRHDFFAAHGCKLSDHGLEQLYADSYTEAGVRAAFAKIRAGQSLTQAEITGLKSALLVFLAEMDHEKGWTQQFHLGALRNNNTRRLRDLGPDTGWDSIGDFSQAQALSRFMGGLDDRNKLTKTILYNLNPADNEVMATMAGNFNDGTVAGKVQFGSGWWFLDQKKGMEAQLDALSNMGLLSRFVGMLTDSRSFMSFPRHEYFRRILCNLLGNDVVNGELPATIDWLGEVVQNICYNNANSYFGFDNTHTTAGQTGHLRRSDDAAFATVELPVRTGA</sequence>
<evidence type="ECO:0000256" key="5">
    <source>
        <dbReference type="ARBA" id="ARBA00020555"/>
    </source>
</evidence>
<dbReference type="PANTHER" id="PTHR30068">
    <property type="entry name" value="URONATE ISOMERASE"/>
    <property type="match status" value="1"/>
</dbReference>
<dbReference type="GO" id="GO:0019698">
    <property type="term" value="P:D-galacturonate catabolic process"/>
    <property type="evidence" value="ECO:0007669"/>
    <property type="project" value="TreeGrafter"/>
</dbReference>
<evidence type="ECO:0000313" key="9">
    <source>
        <dbReference type="Proteomes" id="UP000664795"/>
    </source>
</evidence>
<dbReference type="RefSeq" id="WP_207335209.1">
    <property type="nucleotide sequence ID" value="NZ_JAFMYU010000006.1"/>
</dbReference>
<comment type="pathway">
    <text evidence="2 7">Carbohydrate metabolism; pentose and glucuronate interconversion.</text>
</comment>